<dbReference type="Proteomes" id="UP000288716">
    <property type="component" value="Unassembled WGS sequence"/>
</dbReference>
<dbReference type="EMBL" id="NCKV01061112">
    <property type="protein sequence ID" value="RWS00041.1"/>
    <property type="molecule type" value="Genomic_DNA"/>
</dbReference>
<comment type="caution">
    <text evidence="3">The sequence shown here is derived from an EMBL/GenBank/DDBJ whole genome shotgun (WGS) entry which is preliminary data.</text>
</comment>
<comment type="similarity">
    <text evidence="1">Belongs to the DNase II family.</text>
</comment>
<dbReference type="OrthoDB" id="10261598at2759"/>
<dbReference type="STRING" id="299467.A0A443QAI9"/>
<sequence length="126" mass="14030">MSSIKKTEFSIFAKNGKSGIDLYETEIAPFIKSDLFVESWRKGSGNPLPSNCKSTYKLINVQDVSLKFGSNSASKGVRTVLWSYREDHSKWSISEDSKKPFVCIADLNRMLSQNKRGGGAVCIRDA</sequence>
<dbReference type="AlphaFoldDB" id="A0A443QAI9"/>
<reference evidence="3 4" key="1">
    <citation type="journal article" date="2018" name="Gigascience">
        <title>Genomes of trombidid mites reveal novel predicted allergens and laterally-transferred genes associated with secondary metabolism.</title>
        <authorList>
            <person name="Dong X."/>
            <person name="Chaisiri K."/>
            <person name="Xia D."/>
            <person name="Armstrong S.D."/>
            <person name="Fang Y."/>
            <person name="Donnelly M.J."/>
            <person name="Kadowaki T."/>
            <person name="McGarry J.W."/>
            <person name="Darby A.C."/>
            <person name="Makepeace B.L."/>
        </authorList>
    </citation>
    <scope>NUCLEOTIDE SEQUENCE [LARGE SCALE GENOMIC DNA]</scope>
    <source>
        <strain evidence="3">UoL-UT</strain>
    </source>
</reference>
<dbReference type="PANTHER" id="PTHR10858">
    <property type="entry name" value="DEOXYRIBONUCLEASE II"/>
    <property type="match status" value="1"/>
</dbReference>
<keyword evidence="4" id="KW-1185">Reference proteome</keyword>
<dbReference type="GO" id="GO:0004531">
    <property type="term" value="F:deoxyribonuclease II activity"/>
    <property type="evidence" value="ECO:0007669"/>
    <property type="project" value="InterPro"/>
</dbReference>
<dbReference type="PANTHER" id="PTHR10858:SF23">
    <property type="entry name" value="DEOXYRIBONUCLEASE II"/>
    <property type="match status" value="1"/>
</dbReference>
<name>A0A443QAI9_9ACAR</name>
<gene>
    <name evidence="3" type="ORF">B4U80_07551</name>
</gene>
<dbReference type="VEuPathDB" id="VectorBase:LDEU014510"/>
<evidence type="ECO:0000256" key="2">
    <source>
        <dbReference type="ARBA" id="ARBA00022801"/>
    </source>
</evidence>
<evidence type="ECO:0000256" key="1">
    <source>
        <dbReference type="ARBA" id="ARBA00007527"/>
    </source>
</evidence>
<organism evidence="3 4">
    <name type="scientific">Leptotrombidium deliense</name>
    <dbReference type="NCBI Taxonomy" id="299467"/>
    <lineage>
        <taxon>Eukaryota</taxon>
        <taxon>Metazoa</taxon>
        <taxon>Ecdysozoa</taxon>
        <taxon>Arthropoda</taxon>
        <taxon>Chelicerata</taxon>
        <taxon>Arachnida</taxon>
        <taxon>Acari</taxon>
        <taxon>Acariformes</taxon>
        <taxon>Trombidiformes</taxon>
        <taxon>Prostigmata</taxon>
        <taxon>Anystina</taxon>
        <taxon>Parasitengona</taxon>
        <taxon>Trombiculoidea</taxon>
        <taxon>Trombiculidae</taxon>
        <taxon>Leptotrombidium</taxon>
    </lineage>
</organism>
<accession>A0A443QAI9</accession>
<keyword evidence="2" id="KW-0378">Hydrolase</keyword>
<protein>
    <submittedName>
        <fullName evidence="3">Plancitoxin-1-like protein</fullName>
    </submittedName>
</protein>
<dbReference type="InterPro" id="IPR004947">
    <property type="entry name" value="DNase_II"/>
</dbReference>
<feature type="non-terminal residue" evidence="3">
    <location>
        <position position="126"/>
    </location>
</feature>
<proteinExistence type="inferred from homology"/>
<evidence type="ECO:0000313" key="4">
    <source>
        <dbReference type="Proteomes" id="UP000288716"/>
    </source>
</evidence>
<dbReference type="GO" id="GO:0006309">
    <property type="term" value="P:apoptotic DNA fragmentation"/>
    <property type="evidence" value="ECO:0007669"/>
    <property type="project" value="TreeGrafter"/>
</dbReference>
<dbReference type="Pfam" id="PF03265">
    <property type="entry name" value="DNase_II"/>
    <property type="match status" value="1"/>
</dbReference>
<evidence type="ECO:0000313" key="3">
    <source>
        <dbReference type="EMBL" id="RWS00041.1"/>
    </source>
</evidence>